<sequence>MHSHAHDPKFLSIAYHEAGHAVAGVSFGKTIERLELNGPLSPCDDFEGTIKFVESRKDDFADAVIRISGICAQYLFVDKNNLRYFVKEAGTDYELVRRFIEATTFAKTKRVLLLHGIFRNAVRRLLADYERIHKVVEAFTNLPDPDSDEYQLKQNDLQTIFGVQSP</sequence>
<dbReference type="EMBL" id="CP002959">
    <property type="protein sequence ID" value="AFM10703.1"/>
    <property type="molecule type" value="Genomic_DNA"/>
</dbReference>
<evidence type="ECO:0000313" key="1">
    <source>
        <dbReference type="EMBL" id="AFM10703.1"/>
    </source>
</evidence>
<dbReference type="GO" id="GO:0004176">
    <property type="term" value="F:ATP-dependent peptidase activity"/>
    <property type="evidence" value="ECO:0007669"/>
    <property type="project" value="InterPro"/>
</dbReference>
<dbReference type="AlphaFoldDB" id="I4B096"/>
<dbReference type="STRING" id="869212.Turpa_0040"/>
<accession>I4B096</accession>
<organism evidence="1 2">
    <name type="scientific">Turneriella parva (strain ATCC BAA-1111 / DSM 21527 / NCTC 11395 / H)</name>
    <name type="common">Leptospira parva</name>
    <dbReference type="NCBI Taxonomy" id="869212"/>
    <lineage>
        <taxon>Bacteria</taxon>
        <taxon>Pseudomonadati</taxon>
        <taxon>Spirochaetota</taxon>
        <taxon>Spirochaetia</taxon>
        <taxon>Leptospirales</taxon>
        <taxon>Leptospiraceae</taxon>
        <taxon>Turneriella</taxon>
    </lineage>
</organism>
<dbReference type="GO" id="GO:0005524">
    <property type="term" value="F:ATP binding"/>
    <property type="evidence" value="ECO:0007669"/>
    <property type="project" value="InterPro"/>
</dbReference>
<dbReference type="HOGENOM" id="CLU_1601989_0_0_12"/>
<dbReference type="Proteomes" id="UP000006048">
    <property type="component" value="Chromosome"/>
</dbReference>
<dbReference type="GO" id="GO:0006508">
    <property type="term" value="P:proteolysis"/>
    <property type="evidence" value="ECO:0007669"/>
    <property type="project" value="InterPro"/>
</dbReference>
<name>I4B096_TURPD</name>
<dbReference type="KEGG" id="tpx:Turpa_0040"/>
<dbReference type="GO" id="GO:0004222">
    <property type="term" value="F:metalloendopeptidase activity"/>
    <property type="evidence" value="ECO:0007669"/>
    <property type="project" value="InterPro"/>
</dbReference>
<dbReference type="SUPFAM" id="SSF140990">
    <property type="entry name" value="FtsH protease domain-like"/>
    <property type="match status" value="1"/>
</dbReference>
<keyword evidence="2" id="KW-1185">Reference proteome</keyword>
<reference evidence="1 2" key="1">
    <citation type="submission" date="2012-06" db="EMBL/GenBank/DDBJ databases">
        <title>The complete chromosome of genome of Turneriella parva DSM 21527.</title>
        <authorList>
            <consortium name="US DOE Joint Genome Institute (JGI-PGF)"/>
            <person name="Lucas S."/>
            <person name="Han J."/>
            <person name="Lapidus A."/>
            <person name="Bruce D."/>
            <person name="Goodwin L."/>
            <person name="Pitluck S."/>
            <person name="Peters L."/>
            <person name="Kyrpides N."/>
            <person name="Mavromatis K."/>
            <person name="Ivanova N."/>
            <person name="Mikhailova N."/>
            <person name="Chertkov O."/>
            <person name="Detter J.C."/>
            <person name="Tapia R."/>
            <person name="Han C."/>
            <person name="Land M."/>
            <person name="Hauser L."/>
            <person name="Markowitz V."/>
            <person name="Cheng J.-F."/>
            <person name="Hugenholtz P."/>
            <person name="Woyke T."/>
            <person name="Wu D."/>
            <person name="Gronow S."/>
            <person name="Wellnitz S."/>
            <person name="Brambilla E."/>
            <person name="Klenk H.-P."/>
            <person name="Eisen J.A."/>
        </authorList>
    </citation>
    <scope>NUCLEOTIDE SEQUENCE [LARGE SCALE GENOMIC DNA]</scope>
    <source>
        <strain evidence="2">ATCC BAA-1111 / DSM 21527 / NCTC 11395 / H</strain>
    </source>
</reference>
<protein>
    <recommendedName>
        <fullName evidence="3">Peptidase M41</fullName>
    </recommendedName>
</protein>
<gene>
    <name evidence="1" type="ordered locus">Turpa_0040</name>
</gene>
<dbReference type="RefSeq" id="WP_014801225.1">
    <property type="nucleotide sequence ID" value="NC_018020.1"/>
</dbReference>
<evidence type="ECO:0000313" key="2">
    <source>
        <dbReference type="Proteomes" id="UP000006048"/>
    </source>
</evidence>
<proteinExistence type="predicted"/>
<dbReference type="InterPro" id="IPR037219">
    <property type="entry name" value="Peptidase_M41-like"/>
</dbReference>
<evidence type="ECO:0008006" key="3">
    <source>
        <dbReference type="Google" id="ProtNLM"/>
    </source>
</evidence>